<evidence type="ECO:0000256" key="5">
    <source>
        <dbReference type="ARBA" id="ARBA00022679"/>
    </source>
</evidence>
<evidence type="ECO:0000256" key="3">
    <source>
        <dbReference type="ARBA" id="ARBA00012966"/>
    </source>
</evidence>
<dbReference type="InterPro" id="IPR034907">
    <property type="entry name" value="NDK-like_dom"/>
</dbReference>
<evidence type="ECO:0000256" key="6">
    <source>
        <dbReference type="ARBA" id="ARBA00022777"/>
    </source>
</evidence>
<comment type="cofactor">
    <cofactor evidence="1">
        <name>Mg(2+)</name>
        <dbReference type="ChEBI" id="CHEBI:18420"/>
    </cofactor>
</comment>
<dbReference type="SUPFAM" id="SSF54919">
    <property type="entry name" value="Nucleoside diphosphate kinase, NDK"/>
    <property type="match status" value="1"/>
</dbReference>
<dbReference type="NCBIfam" id="NF001908">
    <property type="entry name" value="PRK00668.1"/>
    <property type="match status" value="1"/>
</dbReference>
<organism evidence="10 11">
    <name type="scientific">Allomyces macrogynus (strain ATCC 38327)</name>
    <name type="common">Allomyces javanicus var. macrogynus</name>
    <dbReference type="NCBI Taxonomy" id="578462"/>
    <lineage>
        <taxon>Eukaryota</taxon>
        <taxon>Fungi</taxon>
        <taxon>Fungi incertae sedis</taxon>
        <taxon>Blastocladiomycota</taxon>
        <taxon>Blastocladiomycetes</taxon>
        <taxon>Blastocladiales</taxon>
        <taxon>Blastocladiaceae</taxon>
        <taxon>Allomyces</taxon>
    </lineage>
</organism>
<accession>A0A0L0RVB9</accession>
<feature type="binding site" evidence="7">
    <location>
        <position position="167"/>
    </location>
    <ligand>
        <name>ATP</name>
        <dbReference type="ChEBI" id="CHEBI:30616"/>
    </ligand>
</feature>
<feature type="binding site" evidence="7">
    <location>
        <position position="89"/>
    </location>
    <ligand>
        <name>ATP</name>
        <dbReference type="ChEBI" id="CHEBI:30616"/>
    </ligand>
</feature>
<sequence>MFAAARAPLRRVAAAARQASQSAARQMSTVRAAPASRSVAFGAAALATTALAGFAYTTSTNAPVEAAASTIPIAGVKGTTTERTFIAVKPDGVQRGLVGEVISRFERRGYKLVGLKLLVPSKALVEQHYGDLKGRPFFNGLVDYMSNGKAPVVGMVWQGKDVIRQGRKLLGATNPLDSEPGTLRADFCTAVGRNCFHGSDSHEAATSEISLWFGEKAVFDWKQALEPWIASDN</sequence>
<dbReference type="Proteomes" id="UP000054350">
    <property type="component" value="Unassembled WGS sequence"/>
</dbReference>
<gene>
    <name evidence="10" type="ORF">AMAG_00255</name>
</gene>
<dbReference type="VEuPathDB" id="FungiDB:AMAG_00255"/>
<evidence type="ECO:0000313" key="11">
    <source>
        <dbReference type="Proteomes" id="UP000054350"/>
    </source>
</evidence>
<dbReference type="GO" id="GO:0006228">
    <property type="term" value="P:UTP biosynthetic process"/>
    <property type="evidence" value="ECO:0007669"/>
    <property type="project" value="InterPro"/>
</dbReference>
<feature type="active site" description="Pros-phosphohistidine intermediate" evidence="7">
    <location>
        <position position="197"/>
    </location>
</feature>
<evidence type="ECO:0000256" key="4">
    <source>
        <dbReference type="ARBA" id="ARBA00017632"/>
    </source>
</evidence>
<dbReference type="eggNOG" id="KOG0888">
    <property type="taxonomic scope" value="Eukaryota"/>
</dbReference>
<dbReference type="OrthoDB" id="2162449at2759"/>
<feature type="binding site" evidence="7">
    <location>
        <position position="184"/>
    </location>
    <ligand>
        <name>ATP</name>
        <dbReference type="ChEBI" id="CHEBI:30616"/>
    </ligand>
</feature>
<dbReference type="GO" id="GO:0006241">
    <property type="term" value="P:CTP biosynthetic process"/>
    <property type="evidence" value="ECO:0007669"/>
    <property type="project" value="InterPro"/>
</dbReference>
<dbReference type="STRING" id="578462.A0A0L0RVB9"/>
<evidence type="ECO:0000313" key="10">
    <source>
        <dbReference type="EMBL" id="KNE54263.1"/>
    </source>
</evidence>
<reference evidence="11" key="2">
    <citation type="submission" date="2009-11" db="EMBL/GenBank/DDBJ databases">
        <title>The Genome Sequence of Allomyces macrogynus strain ATCC 38327.</title>
        <authorList>
            <consortium name="The Broad Institute Genome Sequencing Platform"/>
            <person name="Russ C."/>
            <person name="Cuomo C."/>
            <person name="Shea T."/>
            <person name="Young S.K."/>
            <person name="Zeng Q."/>
            <person name="Koehrsen M."/>
            <person name="Haas B."/>
            <person name="Borodovsky M."/>
            <person name="Guigo R."/>
            <person name="Alvarado L."/>
            <person name="Berlin A."/>
            <person name="Borenstein D."/>
            <person name="Chen Z."/>
            <person name="Engels R."/>
            <person name="Freedman E."/>
            <person name="Gellesch M."/>
            <person name="Goldberg J."/>
            <person name="Griggs A."/>
            <person name="Gujja S."/>
            <person name="Heiman D."/>
            <person name="Hepburn T."/>
            <person name="Howarth C."/>
            <person name="Jen D."/>
            <person name="Larson L."/>
            <person name="Lewis B."/>
            <person name="Mehta T."/>
            <person name="Park D."/>
            <person name="Pearson M."/>
            <person name="Roberts A."/>
            <person name="Saif S."/>
            <person name="Shenoy N."/>
            <person name="Sisk P."/>
            <person name="Stolte C."/>
            <person name="Sykes S."/>
            <person name="Walk T."/>
            <person name="White J."/>
            <person name="Yandava C."/>
            <person name="Burger G."/>
            <person name="Gray M.W."/>
            <person name="Holland P.W.H."/>
            <person name="King N."/>
            <person name="Lang F.B.F."/>
            <person name="Roger A.J."/>
            <person name="Ruiz-Trillo I."/>
            <person name="Lander E."/>
            <person name="Nusbaum C."/>
        </authorList>
    </citation>
    <scope>NUCLEOTIDE SEQUENCE [LARGE SCALE GENOMIC DNA]</scope>
    <source>
        <strain evidence="11">ATCC 38327</strain>
    </source>
</reference>
<comment type="similarity">
    <text evidence="2 7 8">Belongs to the NDK family.</text>
</comment>
<feature type="binding site" evidence="7">
    <location>
        <position position="173"/>
    </location>
    <ligand>
        <name>ATP</name>
        <dbReference type="ChEBI" id="CHEBI:30616"/>
    </ligand>
</feature>
<dbReference type="EC" id="2.7.4.6" evidence="3"/>
<dbReference type="GO" id="GO:0006183">
    <property type="term" value="P:GTP biosynthetic process"/>
    <property type="evidence" value="ECO:0007669"/>
    <property type="project" value="InterPro"/>
</dbReference>
<protein>
    <recommendedName>
        <fullName evidence="4">Nucleoside diphosphate kinase</fullName>
        <ecNumber evidence="3">2.7.4.6</ecNumber>
    </recommendedName>
</protein>
<dbReference type="PRINTS" id="PR01243">
    <property type="entry name" value="NUCDPKINASE"/>
</dbReference>
<dbReference type="PANTHER" id="PTHR11349">
    <property type="entry name" value="NUCLEOSIDE DIPHOSPHATE KINASE"/>
    <property type="match status" value="1"/>
</dbReference>
<keyword evidence="5" id="KW-0808">Transferase</keyword>
<evidence type="ECO:0000256" key="1">
    <source>
        <dbReference type="ARBA" id="ARBA00001946"/>
    </source>
</evidence>
<evidence type="ECO:0000256" key="2">
    <source>
        <dbReference type="ARBA" id="ARBA00008142"/>
    </source>
</evidence>
<feature type="domain" description="Nucleoside diphosphate kinase-like" evidence="9">
    <location>
        <begin position="81"/>
        <end position="220"/>
    </location>
</feature>
<dbReference type="InterPro" id="IPR036850">
    <property type="entry name" value="NDK-like_dom_sf"/>
</dbReference>
<dbReference type="InterPro" id="IPR001564">
    <property type="entry name" value="Nucleoside_diP_kinase"/>
</dbReference>
<reference evidence="10 11" key="1">
    <citation type="submission" date="2009-11" db="EMBL/GenBank/DDBJ databases">
        <title>Annotation of Allomyces macrogynus ATCC 38327.</title>
        <authorList>
            <consortium name="The Broad Institute Genome Sequencing Platform"/>
            <person name="Russ C."/>
            <person name="Cuomo C."/>
            <person name="Burger G."/>
            <person name="Gray M.W."/>
            <person name="Holland P.W.H."/>
            <person name="King N."/>
            <person name="Lang F.B.F."/>
            <person name="Roger A.J."/>
            <person name="Ruiz-Trillo I."/>
            <person name="Young S.K."/>
            <person name="Zeng Q."/>
            <person name="Gargeya S."/>
            <person name="Fitzgerald M."/>
            <person name="Haas B."/>
            <person name="Abouelleil A."/>
            <person name="Alvarado L."/>
            <person name="Arachchi H.M."/>
            <person name="Berlin A."/>
            <person name="Chapman S.B."/>
            <person name="Gearin G."/>
            <person name="Goldberg J."/>
            <person name="Griggs A."/>
            <person name="Gujja S."/>
            <person name="Hansen M."/>
            <person name="Heiman D."/>
            <person name="Howarth C."/>
            <person name="Larimer J."/>
            <person name="Lui A."/>
            <person name="MacDonald P.J.P."/>
            <person name="McCowen C."/>
            <person name="Montmayeur A."/>
            <person name="Murphy C."/>
            <person name="Neiman D."/>
            <person name="Pearson M."/>
            <person name="Priest M."/>
            <person name="Roberts A."/>
            <person name="Saif S."/>
            <person name="Shea T."/>
            <person name="Sisk P."/>
            <person name="Stolte C."/>
            <person name="Sykes S."/>
            <person name="Wortman J."/>
            <person name="Nusbaum C."/>
            <person name="Birren B."/>
        </authorList>
    </citation>
    <scope>NUCLEOTIDE SEQUENCE [LARGE SCALE GENOMIC DNA]</scope>
    <source>
        <strain evidence="10 11">ATCC 38327</strain>
    </source>
</reference>
<feature type="binding site" evidence="7">
    <location>
        <position position="194"/>
    </location>
    <ligand>
        <name>ATP</name>
        <dbReference type="ChEBI" id="CHEBI:30616"/>
    </ligand>
</feature>
<dbReference type="EMBL" id="GG745328">
    <property type="protein sequence ID" value="KNE54263.1"/>
    <property type="molecule type" value="Genomic_DNA"/>
</dbReference>
<dbReference type="FunFam" id="3.30.70.141:FF:000002">
    <property type="entry name" value="Nucleoside diphosphate kinase"/>
    <property type="match status" value="1"/>
</dbReference>
<keyword evidence="6" id="KW-0418">Kinase</keyword>
<dbReference type="HAMAP" id="MF_00451">
    <property type="entry name" value="NDP_kinase"/>
    <property type="match status" value="1"/>
</dbReference>
<evidence type="ECO:0000259" key="9">
    <source>
        <dbReference type="SMART" id="SM00562"/>
    </source>
</evidence>
<dbReference type="CDD" id="cd04413">
    <property type="entry name" value="NDPk_I"/>
    <property type="match status" value="1"/>
</dbReference>
<proteinExistence type="inferred from homology"/>
<dbReference type="SMART" id="SM00562">
    <property type="entry name" value="NDK"/>
    <property type="match status" value="1"/>
</dbReference>
<name>A0A0L0RVB9_ALLM3</name>
<dbReference type="PROSITE" id="PS51374">
    <property type="entry name" value="NDPK_LIKE"/>
    <property type="match status" value="1"/>
</dbReference>
<evidence type="ECO:0000256" key="8">
    <source>
        <dbReference type="RuleBase" id="RU004011"/>
    </source>
</evidence>
<dbReference type="GO" id="GO:0004550">
    <property type="term" value="F:nucleoside diphosphate kinase activity"/>
    <property type="evidence" value="ECO:0007669"/>
    <property type="project" value="UniProtKB-EC"/>
</dbReference>
<dbReference type="AlphaFoldDB" id="A0A0L0RVB9"/>
<evidence type="ECO:0000256" key="7">
    <source>
        <dbReference type="PROSITE-ProRule" id="PRU00706"/>
    </source>
</evidence>
<dbReference type="Pfam" id="PF00334">
    <property type="entry name" value="NDK"/>
    <property type="match status" value="1"/>
</dbReference>
<keyword evidence="11" id="KW-1185">Reference proteome</keyword>
<feature type="binding site" evidence="7">
    <location>
        <position position="137"/>
    </location>
    <ligand>
        <name>ATP</name>
        <dbReference type="ChEBI" id="CHEBI:30616"/>
    </ligand>
</feature>
<dbReference type="Gene3D" id="3.30.70.141">
    <property type="entry name" value="Nucleoside diphosphate kinase-like domain"/>
    <property type="match status" value="1"/>
</dbReference>